<dbReference type="GO" id="GO:0005886">
    <property type="term" value="C:plasma membrane"/>
    <property type="evidence" value="ECO:0007669"/>
    <property type="project" value="UniProtKB-SubCell"/>
</dbReference>
<accession>A0A285CRT8</accession>
<feature type="domain" description="ABC transmembrane type-1" evidence="9">
    <location>
        <begin position="104"/>
        <end position="293"/>
    </location>
</feature>
<evidence type="ECO:0000256" key="5">
    <source>
        <dbReference type="ARBA" id="ARBA00022989"/>
    </source>
</evidence>
<dbReference type="EMBL" id="OAOP01000004">
    <property type="protein sequence ID" value="SNX70300.1"/>
    <property type="molecule type" value="Genomic_DNA"/>
</dbReference>
<evidence type="ECO:0000256" key="6">
    <source>
        <dbReference type="ARBA" id="ARBA00023136"/>
    </source>
</evidence>
<keyword evidence="3" id="KW-1003">Cell membrane</keyword>
<dbReference type="OrthoDB" id="9797472at2"/>
<dbReference type="CDD" id="cd06261">
    <property type="entry name" value="TM_PBP2"/>
    <property type="match status" value="1"/>
</dbReference>
<feature type="transmembrane region" description="Helical" evidence="8">
    <location>
        <begin position="45"/>
        <end position="65"/>
    </location>
</feature>
<dbReference type="PANTHER" id="PTHR43386:SF1">
    <property type="entry name" value="D,D-DIPEPTIDE TRANSPORT SYSTEM PERMEASE PROTEIN DDPC-RELATED"/>
    <property type="match status" value="1"/>
</dbReference>
<dbReference type="InterPro" id="IPR053385">
    <property type="entry name" value="ABC_transport_permease"/>
</dbReference>
<evidence type="ECO:0000256" key="4">
    <source>
        <dbReference type="ARBA" id="ARBA00022692"/>
    </source>
</evidence>
<sequence>MTEEGTNVSSLVNTEKSNTVSIKTAKKQKPWLELGKALLHNKMSLIGGFIIVIYLVMALLAPVIAPYDPYEIDLVNKLEAPSSEHIMGTDDKGRDIFSRILYGSQLSLSVGVVSVLIGAFFGIILGIVSGYYGKWIDTIIMRVIDVLLAFPGILLALAIVSALGPSLINVMVAVGVFSIPTFARIVRGSTLAAKKMEYIDAIKVLGASDAKIIFVHILPNILSPIIVQGTLRLATAILSAAGLSFLGMGAQPPSAEWGAMLSDGRDFLWTAPHIALFPGLAIAIIVLAFNLFGDGLRDALDPRMKQ</sequence>
<dbReference type="RefSeq" id="WP_097158432.1">
    <property type="nucleotide sequence ID" value="NZ_JBEPMQ010000010.1"/>
</dbReference>
<dbReference type="GO" id="GO:0055085">
    <property type="term" value="P:transmembrane transport"/>
    <property type="evidence" value="ECO:0007669"/>
    <property type="project" value="InterPro"/>
</dbReference>
<name>A0A285CRT8_9BACI</name>
<dbReference type="InterPro" id="IPR025966">
    <property type="entry name" value="OppC_N"/>
</dbReference>
<reference evidence="10 11" key="1">
    <citation type="submission" date="2017-08" db="EMBL/GenBank/DDBJ databases">
        <authorList>
            <person name="de Groot N.N."/>
        </authorList>
    </citation>
    <scope>NUCLEOTIDE SEQUENCE [LARGE SCALE GENOMIC DNA]</scope>
    <source>
        <strain evidence="10 11">JC228</strain>
    </source>
</reference>
<evidence type="ECO:0000313" key="10">
    <source>
        <dbReference type="EMBL" id="SNX70300.1"/>
    </source>
</evidence>
<comment type="subcellular location">
    <subcellularLocation>
        <location evidence="1 8">Cell membrane</location>
        <topology evidence="1 8">Multi-pass membrane protein</topology>
    </subcellularLocation>
</comment>
<keyword evidence="5 8" id="KW-1133">Transmembrane helix</keyword>
<feature type="transmembrane region" description="Helical" evidence="8">
    <location>
        <begin position="231"/>
        <end position="250"/>
    </location>
</feature>
<evidence type="ECO:0000256" key="7">
    <source>
        <dbReference type="ARBA" id="ARBA00024202"/>
    </source>
</evidence>
<dbReference type="InterPro" id="IPR000515">
    <property type="entry name" value="MetI-like"/>
</dbReference>
<feature type="transmembrane region" description="Helical" evidence="8">
    <location>
        <begin position="139"/>
        <end position="160"/>
    </location>
</feature>
<dbReference type="InterPro" id="IPR050366">
    <property type="entry name" value="BP-dependent_transpt_permease"/>
</dbReference>
<evidence type="ECO:0000256" key="3">
    <source>
        <dbReference type="ARBA" id="ARBA00022475"/>
    </source>
</evidence>
<feature type="transmembrane region" description="Helical" evidence="8">
    <location>
        <begin position="166"/>
        <end position="186"/>
    </location>
</feature>
<evidence type="ECO:0000313" key="11">
    <source>
        <dbReference type="Proteomes" id="UP000219546"/>
    </source>
</evidence>
<protein>
    <submittedName>
        <fullName evidence="10">Peptide/nickel transport system permease protein</fullName>
    </submittedName>
</protein>
<dbReference type="Gene3D" id="1.10.3720.10">
    <property type="entry name" value="MetI-like"/>
    <property type="match status" value="1"/>
</dbReference>
<evidence type="ECO:0000256" key="2">
    <source>
        <dbReference type="ARBA" id="ARBA00022448"/>
    </source>
</evidence>
<evidence type="ECO:0000256" key="8">
    <source>
        <dbReference type="RuleBase" id="RU363032"/>
    </source>
</evidence>
<comment type="similarity">
    <text evidence="7">Belongs to the binding-protein-dependent transport system permease family. OppBC subfamily.</text>
</comment>
<keyword evidence="11" id="KW-1185">Reference proteome</keyword>
<feature type="transmembrane region" description="Helical" evidence="8">
    <location>
        <begin position="108"/>
        <end position="132"/>
    </location>
</feature>
<evidence type="ECO:0000256" key="1">
    <source>
        <dbReference type="ARBA" id="ARBA00004651"/>
    </source>
</evidence>
<dbReference type="NCBIfam" id="NF045474">
    <property type="entry name" value="Opp2C"/>
    <property type="match status" value="1"/>
</dbReference>
<keyword evidence="6 8" id="KW-0472">Membrane</keyword>
<dbReference type="AlphaFoldDB" id="A0A285CRT8"/>
<proteinExistence type="inferred from homology"/>
<feature type="transmembrane region" description="Helical" evidence="8">
    <location>
        <begin position="270"/>
        <end position="293"/>
    </location>
</feature>
<organism evidence="10 11">
    <name type="scientific">Bacillus oleivorans</name>
    <dbReference type="NCBI Taxonomy" id="1448271"/>
    <lineage>
        <taxon>Bacteria</taxon>
        <taxon>Bacillati</taxon>
        <taxon>Bacillota</taxon>
        <taxon>Bacilli</taxon>
        <taxon>Bacillales</taxon>
        <taxon>Bacillaceae</taxon>
        <taxon>Bacillus</taxon>
    </lineage>
</organism>
<keyword evidence="4 8" id="KW-0812">Transmembrane</keyword>
<evidence type="ECO:0000259" key="9">
    <source>
        <dbReference type="PROSITE" id="PS50928"/>
    </source>
</evidence>
<dbReference type="Pfam" id="PF12911">
    <property type="entry name" value="OppC_N"/>
    <property type="match status" value="1"/>
</dbReference>
<dbReference type="Proteomes" id="UP000219546">
    <property type="component" value="Unassembled WGS sequence"/>
</dbReference>
<gene>
    <name evidence="10" type="ORF">SAMN05877753_10422</name>
</gene>
<dbReference type="PROSITE" id="PS50928">
    <property type="entry name" value="ABC_TM1"/>
    <property type="match status" value="1"/>
</dbReference>
<dbReference type="InterPro" id="IPR035906">
    <property type="entry name" value="MetI-like_sf"/>
</dbReference>
<keyword evidence="2 8" id="KW-0813">Transport</keyword>
<dbReference type="SUPFAM" id="SSF161098">
    <property type="entry name" value="MetI-like"/>
    <property type="match status" value="1"/>
</dbReference>
<dbReference type="Pfam" id="PF00528">
    <property type="entry name" value="BPD_transp_1"/>
    <property type="match status" value="1"/>
</dbReference>
<dbReference type="PANTHER" id="PTHR43386">
    <property type="entry name" value="OLIGOPEPTIDE TRANSPORT SYSTEM PERMEASE PROTEIN APPC"/>
    <property type="match status" value="1"/>
</dbReference>